<feature type="compositionally biased region" description="Basic and acidic residues" evidence="1">
    <location>
        <begin position="161"/>
        <end position="194"/>
    </location>
</feature>
<dbReference type="InterPro" id="IPR004252">
    <property type="entry name" value="Probable_transposase_24"/>
</dbReference>
<feature type="region of interest" description="Disordered" evidence="1">
    <location>
        <begin position="26"/>
        <end position="64"/>
    </location>
</feature>
<accession>A0AAV0EW84</accession>
<organism evidence="2 3">
    <name type="scientific">Cuscuta epithymum</name>
    <dbReference type="NCBI Taxonomy" id="186058"/>
    <lineage>
        <taxon>Eukaryota</taxon>
        <taxon>Viridiplantae</taxon>
        <taxon>Streptophyta</taxon>
        <taxon>Embryophyta</taxon>
        <taxon>Tracheophyta</taxon>
        <taxon>Spermatophyta</taxon>
        <taxon>Magnoliopsida</taxon>
        <taxon>eudicotyledons</taxon>
        <taxon>Gunneridae</taxon>
        <taxon>Pentapetalae</taxon>
        <taxon>asterids</taxon>
        <taxon>lamiids</taxon>
        <taxon>Solanales</taxon>
        <taxon>Convolvulaceae</taxon>
        <taxon>Cuscuteae</taxon>
        <taxon>Cuscuta</taxon>
        <taxon>Cuscuta subgen. Cuscuta</taxon>
    </lineage>
</organism>
<dbReference type="EMBL" id="CAMAPF010000948">
    <property type="protein sequence ID" value="CAH9127527.1"/>
    <property type="molecule type" value="Genomic_DNA"/>
</dbReference>
<proteinExistence type="predicted"/>
<dbReference type="AlphaFoldDB" id="A0AAV0EW84"/>
<sequence length="194" mass="21951">MKPGWASDEVWTSLVRHWSSDPKFALKSTAGKKNRMSEKAMKTQWHGGRKPQDNHKETLAGPEKKTVSTWKVIKHCWTKGGDESNVELPPRLAEIETKYQGAVGKKRAELGLTDSDIELDSDADDEAMLEAAGVYKGRVPCMGAEGLRILPNSRGASSSRSRVEDPRIAQLQRELEERREHDRRTRERLEAMEQ</sequence>
<feature type="region of interest" description="Disordered" evidence="1">
    <location>
        <begin position="149"/>
        <end position="194"/>
    </location>
</feature>
<gene>
    <name evidence="2" type="ORF">CEPIT_LOCUS28387</name>
</gene>
<protein>
    <submittedName>
        <fullName evidence="2">Uncharacterized protein</fullName>
    </submittedName>
</protein>
<keyword evidence="3" id="KW-1185">Reference proteome</keyword>
<dbReference type="Proteomes" id="UP001152523">
    <property type="component" value="Unassembled WGS sequence"/>
</dbReference>
<dbReference type="Pfam" id="PF03004">
    <property type="entry name" value="Transposase_24"/>
    <property type="match status" value="1"/>
</dbReference>
<name>A0AAV0EW84_9ASTE</name>
<evidence type="ECO:0000313" key="3">
    <source>
        <dbReference type="Proteomes" id="UP001152523"/>
    </source>
</evidence>
<feature type="compositionally biased region" description="Basic and acidic residues" evidence="1">
    <location>
        <begin position="50"/>
        <end position="64"/>
    </location>
</feature>
<evidence type="ECO:0000256" key="1">
    <source>
        <dbReference type="SAM" id="MobiDB-lite"/>
    </source>
</evidence>
<evidence type="ECO:0000313" key="2">
    <source>
        <dbReference type="EMBL" id="CAH9127527.1"/>
    </source>
</evidence>
<comment type="caution">
    <text evidence="2">The sequence shown here is derived from an EMBL/GenBank/DDBJ whole genome shotgun (WGS) entry which is preliminary data.</text>
</comment>
<reference evidence="2" key="1">
    <citation type="submission" date="2022-07" db="EMBL/GenBank/DDBJ databases">
        <authorList>
            <person name="Macas J."/>
            <person name="Novak P."/>
            <person name="Neumann P."/>
        </authorList>
    </citation>
    <scope>NUCLEOTIDE SEQUENCE</scope>
</reference>